<dbReference type="Proteomes" id="UP000770889">
    <property type="component" value="Unassembled WGS sequence"/>
</dbReference>
<dbReference type="InterPro" id="IPR043128">
    <property type="entry name" value="Rev_trsase/Diguanyl_cyclase"/>
</dbReference>
<dbReference type="GO" id="GO:0007165">
    <property type="term" value="P:signal transduction"/>
    <property type="evidence" value="ECO:0007669"/>
    <property type="project" value="InterPro"/>
</dbReference>
<dbReference type="Pfam" id="PF00990">
    <property type="entry name" value="GGDEF"/>
    <property type="match status" value="1"/>
</dbReference>
<dbReference type="InterPro" id="IPR050469">
    <property type="entry name" value="Diguanylate_Cyclase"/>
</dbReference>
<dbReference type="GO" id="GO:0016020">
    <property type="term" value="C:membrane"/>
    <property type="evidence" value="ECO:0007669"/>
    <property type="project" value="InterPro"/>
</dbReference>
<dbReference type="InterPro" id="IPR029787">
    <property type="entry name" value="Nucleotide_cyclase"/>
</dbReference>
<dbReference type="CDD" id="cd06225">
    <property type="entry name" value="HAMP"/>
    <property type="match status" value="1"/>
</dbReference>
<evidence type="ECO:0000313" key="8">
    <source>
        <dbReference type="Proteomes" id="UP000770889"/>
    </source>
</evidence>
<dbReference type="EC" id="2.7.7.65" evidence="2"/>
<dbReference type="SUPFAM" id="SSF55073">
    <property type="entry name" value="Nucleotide cyclase"/>
    <property type="match status" value="1"/>
</dbReference>
<dbReference type="PANTHER" id="PTHR45138:SF9">
    <property type="entry name" value="DIGUANYLATE CYCLASE DGCM-RELATED"/>
    <property type="match status" value="1"/>
</dbReference>
<dbReference type="PANTHER" id="PTHR45138">
    <property type="entry name" value="REGULATORY COMPONENTS OF SENSORY TRANSDUCTION SYSTEM"/>
    <property type="match status" value="1"/>
</dbReference>
<evidence type="ECO:0000256" key="4">
    <source>
        <dbReference type="SAM" id="Phobius"/>
    </source>
</evidence>
<dbReference type="SMART" id="SM00267">
    <property type="entry name" value="GGDEF"/>
    <property type="match status" value="1"/>
</dbReference>
<dbReference type="FunFam" id="3.30.70.270:FF:000001">
    <property type="entry name" value="Diguanylate cyclase domain protein"/>
    <property type="match status" value="1"/>
</dbReference>
<reference evidence="7 8" key="1">
    <citation type="submission" date="2021-05" db="EMBL/GenBank/DDBJ databases">
        <title>Genetic and Functional Diversity in Clade A Lucinid endosymbionts from the Bahamas.</title>
        <authorList>
            <person name="Giani N.M."/>
            <person name="Engel A.S."/>
            <person name="Campbell B.J."/>
        </authorList>
    </citation>
    <scope>NUCLEOTIDE SEQUENCE [LARGE SCALE GENOMIC DNA]</scope>
    <source>
        <strain evidence="7">LUC16012Gg_MoonRockCtena</strain>
    </source>
</reference>
<keyword evidence="4" id="KW-0472">Membrane</keyword>
<dbReference type="Gene3D" id="3.30.70.270">
    <property type="match status" value="1"/>
</dbReference>
<dbReference type="InterPro" id="IPR003660">
    <property type="entry name" value="HAMP_dom"/>
</dbReference>
<dbReference type="EMBL" id="JAHHGM010000010">
    <property type="protein sequence ID" value="MBT2989706.1"/>
    <property type="molecule type" value="Genomic_DNA"/>
</dbReference>
<evidence type="ECO:0000256" key="1">
    <source>
        <dbReference type="ARBA" id="ARBA00001946"/>
    </source>
</evidence>
<organism evidence="7 8">
    <name type="scientific">Candidatus Thiodiazotropha taylori</name>
    <dbReference type="NCBI Taxonomy" id="2792791"/>
    <lineage>
        <taxon>Bacteria</taxon>
        <taxon>Pseudomonadati</taxon>
        <taxon>Pseudomonadota</taxon>
        <taxon>Gammaproteobacteria</taxon>
        <taxon>Chromatiales</taxon>
        <taxon>Sedimenticolaceae</taxon>
        <taxon>Candidatus Thiodiazotropha</taxon>
    </lineage>
</organism>
<comment type="caution">
    <text evidence="7">The sequence shown here is derived from an EMBL/GenBank/DDBJ whole genome shotgun (WGS) entry which is preliminary data.</text>
</comment>
<evidence type="ECO:0000256" key="3">
    <source>
        <dbReference type="ARBA" id="ARBA00034247"/>
    </source>
</evidence>
<evidence type="ECO:0000313" key="7">
    <source>
        <dbReference type="EMBL" id="MBT2989706.1"/>
    </source>
</evidence>
<keyword evidence="7" id="KW-0548">Nucleotidyltransferase</keyword>
<accession>A0A944M989</accession>
<keyword evidence="4" id="KW-1133">Transmembrane helix</keyword>
<evidence type="ECO:0000259" key="6">
    <source>
        <dbReference type="PROSITE" id="PS50887"/>
    </source>
</evidence>
<keyword evidence="4" id="KW-0812">Transmembrane</keyword>
<sequence>MRLTIQTKLFLSHFTAIILVSGSVGTYFYQSATENLMNALQSRLKNSAALISQGLSIDNLDRIRDESDISDPVYKKNVVALREFIKANPDIAFVYIMRKLDDKVFFVIDSDMQDPALPGEEYEHDIPELMEGFLRPSVDEYITEDKWGFFLSGYSPLDGGKDDYMVGIDMRADEVQSKFEKIRLAGFLSLAFSIILATIFSRLLTISFTRRISSLTTRFASIAPIDDDVAVDMRGDELDQLSRSFDLMSKRLSIKQQQIDANEIELRKAHGDLEQRVESRTAELVLTNEKLLQEIAERKNVERILEETSRTDYLTGVLNRRAMTDRLEQVLSQTARGSKSFCTILLDIDHFKIINDKYGHDVGDQVLKHSVEKLKGCIREADELGRWGGEEFLILAPETELVEADNLAQRLCRELAAASIVLQRQEISVTASFGLTRYQPGENLAACLKRTDDALYAAKAEGRNCVVVIEPR</sequence>
<dbReference type="PROSITE" id="PS50885">
    <property type="entry name" value="HAMP"/>
    <property type="match status" value="1"/>
</dbReference>
<evidence type="ECO:0000256" key="2">
    <source>
        <dbReference type="ARBA" id="ARBA00012528"/>
    </source>
</evidence>
<dbReference type="CDD" id="cd01949">
    <property type="entry name" value="GGDEF"/>
    <property type="match status" value="1"/>
</dbReference>
<gene>
    <name evidence="7" type="ORF">KME65_12155</name>
</gene>
<comment type="cofactor">
    <cofactor evidence="1">
        <name>Mg(2+)</name>
        <dbReference type="ChEBI" id="CHEBI:18420"/>
    </cofactor>
</comment>
<dbReference type="Pfam" id="PF00672">
    <property type="entry name" value="HAMP"/>
    <property type="match status" value="1"/>
</dbReference>
<keyword evidence="7" id="KW-0808">Transferase</keyword>
<dbReference type="NCBIfam" id="TIGR00254">
    <property type="entry name" value="GGDEF"/>
    <property type="match status" value="1"/>
</dbReference>
<dbReference type="AlphaFoldDB" id="A0A944M989"/>
<protein>
    <recommendedName>
        <fullName evidence="2">diguanylate cyclase</fullName>
        <ecNumber evidence="2">2.7.7.65</ecNumber>
    </recommendedName>
</protein>
<proteinExistence type="predicted"/>
<name>A0A944M989_9GAMM</name>
<dbReference type="PROSITE" id="PS50887">
    <property type="entry name" value="GGDEF"/>
    <property type="match status" value="1"/>
</dbReference>
<dbReference type="GO" id="GO:0052621">
    <property type="term" value="F:diguanylate cyclase activity"/>
    <property type="evidence" value="ECO:0007669"/>
    <property type="project" value="UniProtKB-EC"/>
</dbReference>
<feature type="domain" description="GGDEF" evidence="6">
    <location>
        <begin position="339"/>
        <end position="471"/>
    </location>
</feature>
<evidence type="ECO:0000259" key="5">
    <source>
        <dbReference type="PROSITE" id="PS50885"/>
    </source>
</evidence>
<dbReference type="Gene3D" id="6.10.340.10">
    <property type="match status" value="1"/>
</dbReference>
<feature type="transmembrane region" description="Helical" evidence="4">
    <location>
        <begin position="184"/>
        <end position="204"/>
    </location>
</feature>
<comment type="catalytic activity">
    <reaction evidence="3">
        <text>2 GTP = 3',3'-c-di-GMP + 2 diphosphate</text>
        <dbReference type="Rhea" id="RHEA:24898"/>
        <dbReference type="ChEBI" id="CHEBI:33019"/>
        <dbReference type="ChEBI" id="CHEBI:37565"/>
        <dbReference type="ChEBI" id="CHEBI:58805"/>
        <dbReference type="EC" id="2.7.7.65"/>
    </reaction>
</comment>
<feature type="domain" description="HAMP" evidence="5">
    <location>
        <begin position="206"/>
        <end position="257"/>
    </location>
</feature>
<dbReference type="InterPro" id="IPR000160">
    <property type="entry name" value="GGDEF_dom"/>
</dbReference>